<accession>A0AAN4W0Y1</accession>
<dbReference type="GO" id="GO:0004414">
    <property type="term" value="F:homoserine O-acetyltransferase activity"/>
    <property type="evidence" value="ECO:0007669"/>
    <property type="project" value="UniProtKB-UniRule"/>
</dbReference>
<dbReference type="PANTHER" id="PTHR32268:SF11">
    <property type="entry name" value="HOMOSERINE O-ACETYLTRANSFERASE"/>
    <property type="match status" value="1"/>
</dbReference>
<dbReference type="GO" id="GO:0009092">
    <property type="term" value="P:homoserine metabolic process"/>
    <property type="evidence" value="ECO:0007669"/>
    <property type="project" value="TreeGrafter"/>
</dbReference>
<keyword evidence="2" id="KW-0012">Acyltransferase</keyword>
<evidence type="ECO:0000259" key="4">
    <source>
        <dbReference type="Pfam" id="PF00561"/>
    </source>
</evidence>
<comment type="similarity">
    <text evidence="2">Belongs to the AB hydrolase superfamily. MetX family.</text>
</comment>
<feature type="domain" description="AB hydrolase-1" evidence="4">
    <location>
        <begin position="41"/>
        <end position="323"/>
    </location>
</feature>
<keyword evidence="2" id="KW-0028">Amino-acid biosynthesis</keyword>
<evidence type="ECO:0000313" key="6">
    <source>
        <dbReference type="Proteomes" id="UP001310022"/>
    </source>
</evidence>
<evidence type="ECO:0000256" key="3">
    <source>
        <dbReference type="PIRSR" id="PIRSR000443-1"/>
    </source>
</evidence>
<comment type="caution">
    <text evidence="2">Lacks conserved residue(s) required for the propagation of feature annotation.</text>
</comment>
<dbReference type="Pfam" id="PF00561">
    <property type="entry name" value="Abhydrolase_1"/>
    <property type="match status" value="1"/>
</dbReference>
<dbReference type="Gene3D" id="3.40.50.1820">
    <property type="entry name" value="alpha/beta hydrolase"/>
    <property type="match status" value="1"/>
</dbReference>
<comment type="subunit">
    <text evidence="2">Homodimer.</text>
</comment>
<sequence>MVSQHEFHYTQPYTTEEGKTLPEFTLAYATIGQLNEAKDNVIWVCHAFSGNDNVLDWWPGLFGEGKLFDPEKHFIVCANMLGSCYGSTGPLSINPATKTPYFHDFPLLTNRDIIGAFDILRQHLNIEKVSQLIGCSLGGQQALEWTISQPEVFQSLICIGASAKHSPWGIAFNQTQRMAIEQDPSWQEKSVKAGLEGMKTARAVAMLSYRNYQTYLATQQDPDDSKLDNFRACTYQSYQGEKMAKRFNAFSYWYLSKAMDSQNIGRGRGEIEAILGEIQIPCLYIGLSSDILFPIEEQKFLAKHTNNAHYSEIDSLYGHDGFLIESTQLTEVVNQYFEQIATI</sequence>
<feature type="active site" evidence="2 3">
    <location>
        <position position="319"/>
    </location>
</feature>
<protein>
    <recommendedName>
        <fullName evidence="2">Homoserine O-acetyltransferase</fullName>
        <shortName evidence="2">HAT</shortName>
        <ecNumber evidence="2">2.3.1.31</ecNumber>
    </recommendedName>
    <alternativeName>
        <fullName evidence="2">Homoserine transacetylase</fullName>
        <shortName evidence="2">HTA</shortName>
    </alternativeName>
</protein>
<dbReference type="NCBIfam" id="TIGR01392">
    <property type="entry name" value="homoserO_Ac_trn"/>
    <property type="match status" value="1"/>
</dbReference>
<reference evidence="5 6" key="1">
    <citation type="submission" date="2021-12" db="EMBL/GenBank/DDBJ databases">
        <title>Genome sequencing of bacteria with rrn-lacking chromosome and rrn-plasmid.</title>
        <authorList>
            <person name="Anda M."/>
            <person name="Iwasaki W."/>
        </authorList>
    </citation>
    <scope>NUCLEOTIDE SEQUENCE [LARGE SCALE GENOMIC DNA]</scope>
    <source>
        <strain evidence="5 6">NBRC 15940</strain>
    </source>
</reference>
<dbReference type="InterPro" id="IPR008220">
    <property type="entry name" value="HAT_MetX-like"/>
</dbReference>
<comment type="subcellular location">
    <subcellularLocation>
        <location evidence="2">Cytoplasm</location>
    </subcellularLocation>
</comment>
<comment type="catalytic activity">
    <reaction evidence="2">
        <text>L-homoserine + acetyl-CoA = O-acetyl-L-homoserine + CoA</text>
        <dbReference type="Rhea" id="RHEA:13701"/>
        <dbReference type="ChEBI" id="CHEBI:57287"/>
        <dbReference type="ChEBI" id="CHEBI:57288"/>
        <dbReference type="ChEBI" id="CHEBI:57476"/>
        <dbReference type="ChEBI" id="CHEBI:57716"/>
        <dbReference type="EC" id="2.3.1.31"/>
    </reaction>
</comment>
<keyword evidence="2" id="KW-0963">Cytoplasm</keyword>
<dbReference type="EC" id="2.3.1.31" evidence="2"/>
<dbReference type="EMBL" id="BQKE01000001">
    <property type="protein sequence ID" value="GJM62297.1"/>
    <property type="molecule type" value="Genomic_DNA"/>
</dbReference>
<proteinExistence type="inferred from homology"/>
<dbReference type="InterPro" id="IPR000073">
    <property type="entry name" value="AB_hydrolase_1"/>
</dbReference>
<dbReference type="PIRSF" id="PIRSF000443">
    <property type="entry name" value="Homoser_Ac_trans"/>
    <property type="match status" value="1"/>
</dbReference>
<comment type="caution">
    <text evidence="5">The sequence shown here is derived from an EMBL/GenBank/DDBJ whole genome shotgun (WGS) entry which is preliminary data.</text>
</comment>
<feature type="binding site" evidence="2">
    <location>
        <position position="320"/>
    </location>
    <ligand>
        <name>substrate</name>
    </ligand>
</feature>
<feature type="active site" description="Nucleophile" evidence="2 3">
    <location>
        <position position="136"/>
    </location>
</feature>
<evidence type="ECO:0000256" key="2">
    <source>
        <dbReference type="HAMAP-Rule" id="MF_00296"/>
    </source>
</evidence>
<gene>
    <name evidence="5" type="primary">metX</name>
    <name evidence="2" type="synonym">metXA</name>
    <name evidence="5" type="ORF">PEDI_28490</name>
</gene>
<dbReference type="RefSeq" id="WP_338237600.1">
    <property type="nucleotide sequence ID" value="NZ_BQKE01000001.1"/>
</dbReference>
<dbReference type="GO" id="GO:0009086">
    <property type="term" value="P:methionine biosynthetic process"/>
    <property type="evidence" value="ECO:0007669"/>
    <property type="project" value="UniProtKB-UniRule"/>
</dbReference>
<dbReference type="InterPro" id="IPR029058">
    <property type="entry name" value="AB_hydrolase_fold"/>
</dbReference>
<keyword evidence="6" id="KW-1185">Reference proteome</keyword>
<feature type="active site" evidence="2 3">
    <location>
        <position position="290"/>
    </location>
</feature>
<dbReference type="Proteomes" id="UP001310022">
    <property type="component" value="Unassembled WGS sequence"/>
</dbReference>
<dbReference type="GO" id="GO:0005737">
    <property type="term" value="C:cytoplasm"/>
    <property type="evidence" value="ECO:0007669"/>
    <property type="project" value="UniProtKB-SubCell"/>
</dbReference>
<dbReference type="PANTHER" id="PTHR32268">
    <property type="entry name" value="HOMOSERINE O-ACETYLTRANSFERASE"/>
    <property type="match status" value="1"/>
</dbReference>
<name>A0AAN4W0Y1_9BACT</name>
<dbReference type="SUPFAM" id="SSF53474">
    <property type="entry name" value="alpha/beta-Hydrolases"/>
    <property type="match status" value="1"/>
</dbReference>
<evidence type="ECO:0000256" key="1">
    <source>
        <dbReference type="ARBA" id="ARBA00022679"/>
    </source>
</evidence>
<comment type="function">
    <text evidence="2">Transfers an acetyl group from acetyl-CoA to L-homoserine, forming acetyl-L-homoserine.</text>
</comment>
<feature type="binding site" evidence="2">
    <location>
        <position position="202"/>
    </location>
    <ligand>
        <name>substrate</name>
    </ligand>
</feature>
<dbReference type="AlphaFoldDB" id="A0AAN4W0Y1"/>
<keyword evidence="2" id="KW-0486">Methionine biosynthesis</keyword>
<evidence type="ECO:0000313" key="5">
    <source>
        <dbReference type="EMBL" id="GJM62297.1"/>
    </source>
</evidence>
<dbReference type="HAMAP" id="MF_00296">
    <property type="entry name" value="MetX_acyltransf"/>
    <property type="match status" value="1"/>
</dbReference>
<comment type="pathway">
    <text evidence="2">Amino-acid biosynthesis; L-methionine biosynthesis via de novo pathway; O-acetyl-L-homoserine from L-homoserine: step 1/1.</text>
</comment>
<organism evidence="5 6">
    <name type="scientific">Persicobacter diffluens</name>
    <dbReference type="NCBI Taxonomy" id="981"/>
    <lineage>
        <taxon>Bacteria</taxon>
        <taxon>Pseudomonadati</taxon>
        <taxon>Bacteroidota</taxon>
        <taxon>Cytophagia</taxon>
        <taxon>Cytophagales</taxon>
        <taxon>Persicobacteraceae</taxon>
        <taxon>Persicobacter</taxon>
    </lineage>
</organism>
<keyword evidence="1 2" id="KW-0808">Transferase</keyword>